<dbReference type="AlphaFoldDB" id="A0A518HFB7"/>
<dbReference type="Proteomes" id="UP000317835">
    <property type="component" value="Plasmid pElP_3"/>
</dbReference>
<accession>A0A518HFB7</accession>
<name>A0A518HFB7_9BACT</name>
<keyword evidence="4" id="KW-1185">Reference proteome</keyword>
<dbReference type="InterPro" id="IPR010093">
    <property type="entry name" value="SinI_DNA-bd"/>
</dbReference>
<feature type="domain" description="Helix-turn-helix" evidence="2">
    <location>
        <begin position="117"/>
        <end position="164"/>
    </location>
</feature>
<dbReference type="EMBL" id="CP036429">
    <property type="protein sequence ID" value="QDV39530.1"/>
    <property type="molecule type" value="Genomic_DNA"/>
</dbReference>
<dbReference type="InterPro" id="IPR041657">
    <property type="entry name" value="HTH_17"/>
</dbReference>
<gene>
    <name evidence="3" type="ORF">ElP_74990</name>
</gene>
<dbReference type="GO" id="GO:0003677">
    <property type="term" value="F:DNA binding"/>
    <property type="evidence" value="ECO:0007669"/>
    <property type="project" value="InterPro"/>
</dbReference>
<proteinExistence type="predicted"/>
<dbReference type="OrthoDB" id="26212at2"/>
<feature type="region of interest" description="Disordered" evidence="1">
    <location>
        <begin position="20"/>
        <end position="49"/>
    </location>
</feature>
<reference evidence="3 4" key="1">
    <citation type="submission" date="2019-02" db="EMBL/GenBank/DDBJ databases">
        <title>Deep-cultivation of Planctomycetes and their phenomic and genomic characterization uncovers novel biology.</title>
        <authorList>
            <person name="Wiegand S."/>
            <person name="Jogler M."/>
            <person name="Boedeker C."/>
            <person name="Pinto D."/>
            <person name="Vollmers J."/>
            <person name="Rivas-Marin E."/>
            <person name="Kohn T."/>
            <person name="Peeters S.H."/>
            <person name="Heuer A."/>
            <person name="Rast P."/>
            <person name="Oberbeckmann S."/>
            <person name="Bunk B."/>
            <person name="Jeske O."/>
            <person name="Meyerdierks A."/>
            <person name="Storesund J.E."/>
            <person name="Kallscheuer N."/>
            <person name="Luecker S."/>
            <person name="Lage O.M."/>
            <person name="Pohl T."/>
            <person name="Merkel B.J."/>
            <person name="Hornburger P."/>
            <person name="Mueller R.-W."/>
            <person name="Bruemmer F."/>
            <person name="Labrenz M."/>
            <person name="Spormann A.M."/>
            <person name="Op den Camp H."/>
            <person name="Overmann J."/>
            <person name="Amann R."/>
            <person name="Jetten M.S.M."/>
            <person name="Mascher T."/>
            <person name="Medema M.H."/>
            <person name="Devos D.P."/>
            <person name="Kaster A.-K."/>
            <person name="Ovreas L."/>
            <person name="Rohde M."/>
            <person name="Galperin M.Y."/>
            <person name="Jogler C."/>
        </authorList>
    </citation>
    <scope>NUCLEOTIDE SEQUENCE [LARGE SCALE GENOMIC DNA]</scope>
    <source>
        <strain evidence="3 4">ElP</strain>
        <plasmid evidence="4">pelp_3</plasmid>
    </source>
</reference>
<evidence type="ECO:0000313" key="3">
    <source>
        <dbReference type="EMBL" id="QDV39530.1"/>
    </source>
</evidence>
<geneLocation type="plasmid" evidence="4">
    <name>pelp_3</name>
</geneLocation>
<evidence type="ECO:0000313" key="4">
    <source>
        <dbReference type="Proteomes" id="UP000317835"/>
    </source>
</evidence>
<organism evidence="3 4">
    <name type="scientific">Tautonia plasticadhaerens</name>
    <dbReference type="NCBI Taxonomy" id="2527974"/>
    <lineage>
        <taxon>Bacteria</taxon>
        <taxon>Pseudomonadati</taxon>
        <taxon>Planctomycetota</taxon>
        <taxon>Planctomycetia</taxon>
        <taxon>Isosphaerales</taxon>
        <taxon>Isosphaeraceae</taxon>
        <taxon>Tautonia</taxon>
    </lineage>
</organism>
<evidence type="ECO:0000259" key="2">
    <source>
        <dbReference type="Pfam" id="PF12728"/>
    </source>
</evidence>
<dbReference type="NCBIfam" id="TIGR01764">
    <property type="entry name" value="excise"/>
    <property type="match status" value="1"/>
</dbReference>
<protein>
    <submittedName>
        <fullName evidence="3">Helix-turn-helix domain protein</fullName>
    </submittedName>
</protein>
<sequence>MGGRAASTISSIASVARILYNRPGSRSPSPEVDHGPPQPIEDPGHRAAGEDDRLLAAEASRRLAAPHDRQARLQFGAAGRDAEVVDLPAAALPLLRQLLDGIAAGEPVAVVAGDDELSTQQAADLLGVSRPFLVGLLERGAMPFRKVGAHRRVRACDLDHYRRREDAERLKALGELSAQAQELGLGY</sequence>
<keyword evidence="3" id="KW-0614">Plasmid</keyword>
<dbReference type="Pfam" id="PF12728">
    <property type="entry name" value="HTH_17"/>
    <property type="match status" value="1"/>
</dbReference>
<evidence type="ECO:0000256" key="1">
    <source>
        <dbReference type="SAM" id="MobiDB-lite"/>
    </source>
</evidence>
<dbReference type="KEGG" id="tpla:ElP_74990"/>